<name>A0ABQ2EVE2_9DEIO</name>
<accession>A0ABQ2EVE2</accession>
<gene>
    <name evidence="2" type="ORF">GCM10008955_17240</name>
</gene>
<feature type="region of interest" description="Disordered" evidence="1">
    <location>
        <begin position="1"/>
        <end position="23"/>
    </location>
</feature>
<reference evidence="3" key="1">
    <citation type="journal article" date="2019" name="Int. J. Syst. Evol. Microbiol.">
        <title>The Global Catalogue of Microorganisms (GCM) 10K type strain sequencing project: providing services to taxonomists for standard genome sequencing and annotation.</title>
        <authorList>
            <consortium name="The Broad Institute Genomics Platform"/>
            <consortium name="The Broad Institute Genome Sequencing Center for Infectious Disease"/>
            <person name="Wu L."/>
            <person name="Ma J."/>
        </authorList>
    </citation>
    <scope>NUCLEOTIDE SEQUENCE [LARGE SCALE GENOMIC DNA]</scope>
    <source>
        <strain evidence="3">JCM 30331</strain>
    </source>
</reference>
<organism evidence="2 3">
    <name type="scientific">Deinococcus malanensis</name>
    <dbReference type="NCBI Taxonomy" id="1706855"/>
    <lineage>
        <taxon>Bacteria</taxon>
        <taxon>Thermotogati</taxon>
        <taxon>Deinococcota</taxon>
        <taxon>Deinococci</taxon>
        <taxon>Deinococcales</taxon>
        <taxon>Deinococcaceae</taxon>
        <taxon>Deinococcus</taxon>
    </lineage>
</organism>
<evidence type="ECO:0000256" key="1">
    <source>
        <dbReference type="SAM" id="MobiDB-lite"/>
    </source>
</evidence>
<sequence length="129" mass="14539">MLSNNWSDTRAHKRDVAPPPATSTEVNAAFLAGTDATEPGRYNGGLENYPRFHESWDGKELRYRGSFVSLGVSAHAKGTWKAPCSHAGCYYGAPVRNWDYDSRFDDAAYLPPPTTRFVYLRQLLFARDY</sequence>
<proteinExistence type="predicted"/>
<evidence type="ECO:0000313" key="2">
    <source>
        <dbReference type="EMBL" id="GGK24249.1"/>
    </source>
</evidence>
<dbReference type="Proteomes" id="UP000647587">
    <property type="component" value="Unassembled WGS sequence"/>
</dbReference>
<comment type="caution">
    <text evidence="2">The sequence shown here is derived from an EMBL/GenBank/DDBJ whole genome shotgun (WGS) entry which is preliminary data.</text>
</comment>
<keyword evidence="3" id="KW-1185">Reference proteome</keyword>
<evidence type="ECO:0000313" key="3">
    <source>
        <dbReference type="Proteomes" id="UP000647587"/>
    </source>
</evidence>
<protein>
    <submittedName>
        <fullName evidence="2">Uncharacterized protein</fullName>
    </submittedName>
</protein>
<dbReference type="EMBL" id="BMPP01000006">
    <property type="protein sequence ID" value="GGK24249.1"/>
    <property type="molecule type" value="Genomic_DNA"/>
</dbReference>